<dbReference type="Proteomes" id="UP000000214">
    <property type="component" value="Chromosome"/>
</dbReference>
<accession>K7RJU1</accession>
<dbReference type="HOGENOM" id="CLU_3064919_0_0_11"/>
<evidence type="ECO:0000256" key="1">
    <source>
        <dbReference type="SAM" id="Phobius"/>
    </source>
</evidence>
<evidence type="ECO:0000313" key="2">
    <source>
        <dbReference type="EMBL" id="AFV88169.1"/>
    </source>
</evidence>
<reference evidence="2 3" key="1">
    <citation type="journal article" date="2012" name="BMC Genomics">
        <title>The genome sequence of Propionibacterium acidipropionici provides insights into its biotechnological and industrial potential.</title>
        <authorList>
            <person name="Parizzi L.P."/>
            <person name="Grassi M.C."/>
            <person name="Llerena L.A."/>
            <person name="Carazzolle M.F."/>
            <person name="Queiroz V.L."/>
            <person name="Lunardi I."/>
            <person name="Zeidler A.F."/>
            <person name="Teixeira P.J."/>
            <person name="Mieczkowski P."/>
            <person name="Rincones J."/>
            <person name="Pereira G.A."/>
        </authorList>
    </citation>
    <scope>NUCLEOTIDE SEQUENCE [LARGE SCALE GENOMIC DNA]</scope>
    <source>
        <strain evidence="3">ATCC 4875 / DSM 20272 / JCM 6432 / NBRC 12425 / NCIMB 8070</strain>
    </source>
</reference>
<keyword evidence="1" id="KW-0472">Membrane</keyword>
<gene>
    <name evidence="2" type="ordered locus">PACID_03200</name>
</gene>
<organism evidence="2 3">
    <name type="scientific">Acidipropionibacterium acidipropionici (strain ATCC 4875 / DSM 20272 / JCM 6432 / NBRC 12425 / NCIMB 8070 / 4)</name>
    <name type="common">Propionibacterium acidipropionici</name>
    <dbReference type="NCBI Taxonomy" id="1171373"/>
    <lineage>
        <taxon>Bacteria</taxon>
        <taxon>Bacillati</taxon>
        <taxon>Actinomycetota</taxon>
        <taxon>Actinomycetes</taxon>
        <taxon>Propionibacteriales</taxon>
        <taxon>Propionibacteriaceae</taxon>
        <taxon>Acidipropionibacterium</taxon>
    </lineage>
</organism>
<keyword evidence="1" id="KW-0812">Transmembrane</keyword>
<dbReference type="RefSeq" id="WP_015069086.1">
    <property type="nucleotide sequence ID" value="NC_019395.1"/>
</dbReference>
<feature type="transmembrane region" description="Helical" evidence="1">
    <location>
        <begin position="7"/>
        <end position="24"/>
    </location>
</feature>
<evidence type="ECO:0000313" key="3">
    <source>
        <dbReference type="Proteomes" id="UP000000214"/>
    </source>
</evidence>
<dbReference type="KEGG" id="pbo:PACID_03200"/>
<name>K7RJU1_ACIA4</name>
<dbReference type="EMBL" id="CP003493">
    <property type="protein sequence ID" value="AFV88169.1"/>
    <property type="molecule type" value="Genomic_DNA"/>
</dbReference>
<dbReference type="STRING" id="1171373.PACID_03200"/>
<keyword evidence="1" id="KW-1133">Transmembrane helix</keyword>
<dbReference type="AlphaFoldDB" id="K7RJU1"/>
<sequence length="53" mass="5740">MTRSTIAKISIAAAWLAVALMMLIPEEKILVFFIGFVALCVTCLGGVTIIKDR</sequence>
<feature type="transmembrane region" description="Helical" evidence="1">
    <location>
        <begin position="30"/>
        <end position="50"/>
    </location>
</feature>
<proteinExistence type="predicted"/>
<dbReference type="PATRIC" id="fig|1171373.8.peg.320"/>
<protein>
    <submittedName>
        <fullName evidence="2">Uncharacterized protein</fullName>
    </submittedName>
</protein>